<protein>
    <submittedName>
        <fullName evidence="9">Uncharacterized protein</fullName>
    </submittedName>
</protein>
<feature type="compositionally biased region" description="Polar residues" evidence="7">
    <location>
        <begin position="99"/>
        <end position="114"/>
    </location>
</feature>
<comment type="similarity">
    <text evidence="2">Belongs to the DUOXA family.</text>
</comment>
<evidence type="ECO:0000256" key="3">
    <source>
        <dbReference type="ARBA" id="ARBA00022692"/>
    </source>
</evidence>
<dbReference type="GO" id="GO:0015031">
    <property type="term" value="P:protein transport"/>
    <property type="evidence" value="ECO:0007669"/>
    <property type="project" value="InterPro"/>
</dbReference>
<evidence type="ECO:0000256" key="7">
    <source>
        <dbReference type="SAM" id="MobiDB-lite"/>
    </source>
</evidence>
<dbReference type="AlphaFoldDB" id="A0AAV5T2R6"/>
<evidence type="ECO:0000313" key="9">
    <source>
        <dbReference type="EMBL" id="GMS89272.1"/>
    </source>
</evidence>
<evidence type="ECO:0000256" key="2">
    <source>
        <dbReference type="ARBA" id="ARBA00009816"/>
    </source>
</evidence>
<evidence type="ECO:0000313" key="10">
    <source>
        <dbReference type="Proteomes" id="UP001432027"/>
    </source>
</evidence>
<accession>A0AAV5T2R6</accession>
<dbReference type="Proteomes" id="UP001432027">
    <property type="component" value="Unassembled WGS sequence"/>
</dbReference>
<keyword evidence="4 8" id="KW-1133">Transmembrane helix</keyword>
<evidence type="ECO:0000256" key="8">
    <source>
        <dbReference type="SAM" id="Phobius"/>
    </source>
</evidence>
<evidence type="ECO:0000256" key="4">
    <source>
        <dbReference type="ARBA" id="ARBA00022989"/>
    </source>
</evidence>
<comment type="caution">
    <text evidence="9">The sequence shown here is derived from an EMBL/GenBank/DDBJ whole genome shotgun (WGS) entry which is preliminary data.</text>
</comment>
<feature type="region of interest" description="Disordered" evidence="7">
    <location>
        <begin position="93"/>
        <end position="114"/>
    </location>
</feature>
<keyword evidence="6" id="KW-0325">Glycoprotein</keyword>
<sequence length="147" mass="16242">MSPPRLSISFVGLDGHKIDLEMAFGWCFYLILSIGVLSIVVGLTLHILQQFSLYTLSTFLESYLDETVSRKRRTVDDIPSITLGSLEYMHTQKKVAPSEKNSASSSGFESRNSLRSSFDSMHNLPSDTIEKVSEPVHLDGLSPGANC</sequence>
<keyword evidence="5 8" id="KW-0472">Membrane</keyword>
<dbReference type="GO" id="GO:0005789">
    <property type="term" value="C:endoplasmic reticulum membrane"/>
    <property type="evidence" value="ECO:0007669"/>
    <property type="project" value="InterPro"/>
</dbReference>
<name>A0AAV5T2R6_9BILA</name>
<keyword evidence="10" id="KW-1185">Reference proteome</keyword>
<dbReference type="InterPro" id="IPR018469">
    <property type="entry name" value="Dual_oxidase_maturation_fac"/>
</dbReference>
<comment type="subcellular location">
    <subcellularLocation>
        <location evidence="1">Membrane</location>
        <topology evidence="1">Multi-pass membrane protein</topology>
    </subcellularLocation>
</comment>
<gene>
    <name evidence="9" type="ORF">PENTCL1PPCAC_11447</name>
</gene>
<organism evidence="9 10">
    <name type="scientific">Pristionchus entomophagus</name>
    <dbReference type="NCBI Taxonomy" id="358040"/>
    <lineage>
        <taxon>Eukaryota</taxon>
        <taxon>Metazoa</taxon>
        <taxon>Ecdysozoa</taxon>
        <taxon>Nematoda</taxon>
        <taxon>Chromadorea</taxon>
        <taxon>Rhabditida</taxon>
        <taxon>Rhabditina</taxon>
        <taxon>Diplogasteromorpha</taxon>
        <taxon>Diplogasteroidea</taxon>
        <taxon>Neodiplogasteridae</taxon>
        <taxon>Pristionchus</taxon>
    </lineage>
</organism>
<keyword evidence="3 8" id="KW-0812">Transmembrane</keyword>
<evidence type="ECO:0000256" key="6">
    <source>
        <dbReference type="ARBA" id="ARBA00023180"/>
    </source>
</evidence>
<feature type="transmembrane region" description="Helical" evidence="8">
    <location>
        <begin position="23"/>
        <end position="48"/>
    </location>
</feature>
<reference evidence="9" key="1">
    <citation type="submission" date="2023-10" db="EMBL/GenBank/DDBJ databases">
        <title>Genome assembly of Pristionchus species.</title>
        <authorList>
            <person name="Yoshida K."/>
            <person name="Sommer R.J."/>
        </authorList>
    </citation>
    <scope>NUCLEOTIDE SEQUENCE</scope>
    <source>
        <strain evidence="9">RS0144</strain>
    </source>
</reference>
<dbReference type="PANTHER" id="PTHR31158:SF1">
    <property type="entry name" value="DOXA1 FACTOR-RELATED"/>
    <property type="match status" value="1"/>
</dbReference>
<evidence type="ECO:0000256" key="1">
    <source>
        <dbReference type="ARBA" id="ARBA00004141"/>
    </source>
</evidence>
<dbReference type="PANTHER" id="PTHR31158">
    <property type="entry name" value="DUAL OXIDASE 2"/>
    <property type="match status" value="1"/>
</dbReference>
<dbReference type="Pfam" id="PF10204">
    <property type="entry name" value="DuoxA"/>
    <property type="match status" value="1"/>
</dbReference>
<proteinExistence type="inferred from homology"/>
<dbReference type="EMBL" id="BTSX01000003">
    <property type="protein sequence ID" value="GMS89272.1"/>
    <property type="molecule type" value="Genomic_DNA"/>
</dbReference>
<evidence type="ECO:0000256" key="5">
    <source>
        <dbReference type="ARBA" id="ARBA00023136"/>
    </source>
</evidence>